<keyword evidence="1" id="KW-0812">Transmembrane</keyword>
<dbReference type="GeneID" id="25259294"/>
<keyword evidence="3" id="KW-1185">Reference proteome</keyword>
<feature type="transmembrane region" description="Helical" evidence="1">
    <location>
        <begin position="122"/>
        <end position="146"/>
    </location>
</feature>
<organism evidence="2 3">
    <name type="scientific">Mitosporidium daphniae</name>
    <dbReference type="NCBI Taxonomy" id="1485682"/>
    <lineage>
        <taxon>Eukaryota</taxon>
        <taxon>Fungi</taxon>
        <taxon>Fungi incertae sedis</taxon>
        <taxon>Microsporidia</taxon>
        <taxon>Mitosporidium</taxon>
    </lineage>
</organism>
<accession>A0A098VRZ7</accession>
<evidence type="ECO:0000313" key="3">
    <source>
        <dbReference type="Proteomes" id="UP000029725"/>
    </source>
</evidence>
<feature type="transmembrane region" description="Helical" evidence="1">
    <location>
        <begin position="177"/>
        <end position="195"/>
    </location>
</feature>
<proteinExistence type="predicted"/>
<dbReference type="EMBL" id="JMKJ01000188">
    <property type="protein sequence ID" value="KGG51818.1"/>
    <property type="molecule type" value="Genomic_DNA"/>
</dbReference>
<comment type="caution">
    <text evidence="2">The sequence shown here is derived from an EMBL/GenBank/DDBJ whole genome shotgun (WGS) entry which is preliminary data.</text>
</comment>
<dbReference type="Proteomes" id="UP000029725">
    <property type="component" value="Unassembled WGS sequence"/>
</dbReference>
<feature type="transmembrane region" description="Helical" evidence="1">
    <location>
        <begin position="14"/>
        <end position="35"/>
    </location>
</feature>
<keyword evidence="1" id="KW-0472">Membrane</keyword>
<evidence type="ECO:0000256" key="1">
    <source>
        <dbReference type="SAM" id="Phobius"/>
    </source>
</evidence>
<feature type="transmembrane region" description="Helical" evidence="1">
    <location>
        <begin position="76"/>
        <end position="101"/>
    </location>
</feature>
<keyword evidence="1" id="KW-1133">Transmembrane helix</keyword>
<evidence type="ECO:0000313" key="2">
    <source>
        <dbReference type="EMBL" id="KGG51818.1"/>
    </source>
</evidence>
<dbReference type="AlphaFoldDB" id="A0A098VRZ7"/>
<dbReference type="RefSeq" id="XP_013238245.1">
    <property type="nucleotide sequence ID" value="XM_013382791.1"/>
</dbReference>
<sequence length="237" mass="26600">MPISALSRSTSKKAFGIILLLIFSIEFIIFMVSFIPSPSSPFKISFWAIKDDGFYNSGYSLWSWIGDSTISPQMNFSLSLLCLSVGIHFSIIIFLSIFFLISWNDRIFQTACVEPDKKITPYSVVAILIRGTFFIALIASLAPIVLYETFILRAIDADYRGFQARSGAQGVHQGPSFYLWCISIALHISAIYLAIRITRPATTLDYDDEEDDHDDGLKSEGEIKAFSTIAFKRRLSS</sequence>
<dbReference type="HOGENOM" id="CLU_1170887_0_0_1"/>
<name>A0A098VRZ7_9MICR</name>
<protein>
    <submittedName>
        <fullName evidence="2">Uncharacterized protein</fullName>
    </submittedName>
</protein>
<dbReference type="VEuPathDB" id="MicrosporidiaDB:DI09_26p180"/>
<gene>
    <name evidence="2" type="ORF">DI09_26p180</name>
</gene>
<reference evidence="2 3" key="1">
    <citation type="submission" date="2014-04" db="EMBL/GenBank/DDBJ databases">
        <title>A new species of microsporidia sheds light on the evolution of extreme parasitism.</title>
        <authorList>
            <person name="Haag K.L."/>
            <person name="James T.Y."/>
            <person name="Larsson R."/>
            <person name="Schaer T.M."/>
            <person name="Refardt D."/>
            <person name="Pombert J.-F."/>
            <person name="Ebert D."/>
        </authorList>
    </citation>
    <scope>NUCLEOTIDE SEQUENCE [LARGE SCALE GENOMIC DNA]</scope>
    <source>
        <strain evidence="2 3">UGP3</strain>
        <tissue evidence="2">Spores</tissue>
    </source>
</reference>